<evidence type="ECO:0000313" key="4">
    <source>
        <dbReference type="EMBL" id="RHN46070.1"/>
    </source>
</evidence>
<feature type="region of interest" description="Disordered" evidence="1">
    <location>
        <begin position="286"/>
        <end position="308"/>
    </location>
</feature>
<name>G7L3E2_MEDTR</name>
<keyword evidence="2" id="KW-0812">Transmembrane</keyword>
<reference evidence="3 6" key="2">
    <citation type="journal article" date="2014" name="BMC Genomics">
        <title>An improved genome release (version Mt4.0) for the model legume Medicago truncatula.</title>
        <authorList>
            <person name="Tang H."/>
            <person name="Krishnakumar V."/>
            <person name="Bidwell S."/>
            <person name="Rosen B."/>
            <person name="Chan A."/>
            <person name="Zhou S."/>
            <person name="Gentzbittel L."/>
            <person name="Childs K.L."/>
            <person name="Yandell M."/>
            <person name="Gundlach H."/>
            <person name="Mayer K.F."/>
            <person name="Schwartz D.C."/>
            <person name="Town C.D."/>
        </authorList>
    </citation>
    <scope>GENOME REANNOTATION</scope>
    <source>
        <strain evidence="5 6">cv. Jemalong A17</strain>
    </source>
</reference>
<feature type="transmembrane region" description="Helical" evidence="2">
    <location>
        <begin position="464"/>
        <end position="487"/>
    </location>
</feature>
<keyword evidence="2" id="KW-0472">Membrane</keyword>
<dbReference type="Proteomes" id="UP000002051">
    <property type="component" value="Unassembled WGS sequence"/>
</dbReference>
<dbReference type="AlphaFoldDB" id="G7L3E2"/>
<evidence type="ECO:0000313" key="3">
    <source>
        <dbReference type="EMBL" id="AES79248.2"/>
    </source>
</evidence>
<dbReference type="EnsemblPlants" id="AES79248">
    <property type="protein sequence ID" value="AES79248"/>
    <property type="gene ID" value="MTR_7g060330"/>
</dbReference>
<reference evidence="3 6" key="1">
    <citation type="journal article" date="2011" name="Nature">
        <title>The Medicago genome provides insight into the evolution of rhizobial symbioses.</title>
        <authorList>
            <person name="Young N.D."/>
            <person name="Debelle F."/>
            <person name="Oldroyd G.E."/>
            <person name="Geurts R."/>
            <person name="Cannon S.B."/>
            <person name="Udvardi M.K."/>
            <person name="Benedito V.A."/>
            <person name="Mayer K.F."/>
            <person name="Gouzy J."/>
            <person name="Schoof H."/>
            <person name="Van de Peer Y."/>
            <person name="Proost S."/>
            <person name="Cook D.R."/>
            <person name="Meyers B.C."/>
            <person name="Spannagl M."/>
            <person name="Cheung F."/>
            <person name="De Mita S."/>
            <person name="Krishnakumar V."/>
            <person name="Gundlach H."/>
            <person name="Zhou S."/>
            <person name="Mudge J."/>
            <person name="Bharti A.K."/>
            <person name="Murray J.D."/>
            <person name="Naoumkina M.A."/>
            <person name="Rosen B."/>
            <person name="Silverstein K.A."/>
            <person name="Tang H."/>
            <person name="Rombauts S."/>
            <person name="Zhao P.X."/>
            <person name="Zhou P."/>
            <person name="Barbe V."/>
            <person name="Bardou P."/>
            <person name="Bechner M."/>
            <person name="Bellec A."/>
            <person name="Berger A."/>
            <person name="Berges H."/>
            <person name="Bidwell S."/>
            <person name="Bisseling T."/>
            <person name="Choisne N."/>
            <person name="Couloux A."/>
            <person name="Denny R."/>
            <person name="Deshpande S."/>
            <person name="Dai X."/>
            <person name="Doyle J.J."/>
            <person name="Dudez A.M."/>
            <person name="Farmer A.D."/>
            <person name="Fouteau S."/>
            <person name="Franken C."/>
            <person name="Gibelin C."/>
            <person name="Gish J."/>
            <person name="Goldstein S."/>
            <person name="Gonzalez A.J."/>
            <person name="Green P.J."/>
            <person name="Hallab A."/>
            <person name="Hartog M."/>
            <person name="Hua A."/>
            <person name="Humphray S.J."/>
            <person name="Jeong D.H."/>
            <person name="Jing Y."/>
            <person name="Jocker A."/>
            <person name="Kenton S.M."/>
            <person name="Kim D.J."/>
            <person name="Klee K."/>
            <person name="Lai H."/>
            <person name="Lang C."/>
            <person name="Lin S."/>
            <person name="Macmil S.L."/>
            <person name="Magdelenat G."/>
            <person name="Matthews L."/>
            <person name="McCorrison J."/>
            <person name="Monaghan E.L."/>
            <person name="Mun J.H."/>
            <person name="Najar F.Z."/>
            <person name="Nicholson C."/>
            <person name="Noirot C."/>
            <person name="O'Bleness M."/>
            <person name="Paule C.R."/>
            <person name="Poulain J."/>
            <person name="Prion F."/>
            <person name="Qin B."/>
            <person name="Qu C."/>
            <person name="Retzel E.F."/>
            <person name="Riddle C."/>
            <person name="Sallet E."/>
            <person name="Samain S."/>
            <person name="Samson N."/>
            <person name="Sanders I."/>
            <person name="Saurat O."/>
            <person name="Scarpelli C."/>
            <person name="Schiex T."/>
            <person name="Segurens B."/>
            <person name="Severin A.J."/>
            <person name="Sherrier D.J."/>
            <person name="Shi R."/>
            <person name="Sims S."/>
            <person name="Singer S.R."/>
            <person name="Sinharoy S."/>
            <person name="Sterck L."/>
            <person name="Viollet A."/>
            <person name="Wang B.B."/>
            <person name="Wang K."/>
            <person name="Wang M."/>
            <person name="Wang X."/>
            <person name="Warfsmann J."/>
            <person name="Weissenbach J."/>
            <person name="White D.D."/>
            <person name="White J.D."/>
            <person name="Wiley G.B."/>
            <person name="Wincker P."/>
            <person name="Xing Y."/>
            <person name="Yang L."/>
            <person name="Yao Z."/>
            <person name="Ying F."/>
            <person name="Zhai J."/>
            <person name="Zhou L."/>
            <person name="Zuber A."/>
            <person name="Denarie J."/>
            <person name="Dixon R.A."/>
            <person name="May G.D."/>
            <person name="Schwartz D.C."/>
            <person name="Rogers J."/>
            <person name="Quetier F."/>
            <person name="Town C.D."/>
            <person name="Roe B.A."/>
        </authorList>
    </citation>
    <scope>NUCLEOTIDE SEQUENCE [LARGE SCALE GENOMIC DNA]</scope>
    <source>
        <strain evidence="3">A17</strain>
        <strain evidence="5 6">cv. Jemalong A17</strain>
    </source>
</reference>
<dbReference type="Pfam" id="PF03140">
    <property type="entry name" value="DUF247"/>
    <property type="match status" value="1"/>
</dbReference>
<dbReference type="eggNOG" id="ENOG502QTFS">
    <property type="taxonomic scope" value="Eukaryota"/>
</dbReference>
<evidence type="ECO:0000313" key="5">
    <source>
        <dbReference type="EnsemblPlants" id="AES79248"/>
    </source>
</evidence>
<dbReference type="PANTHER" id="PTHR31549">
    <property type="entry name" value="PROTEIN, PUTATIVE (DUF247)-RELATED-RELATED"/>
    <property type="match status" value="1"/>
</dbReference>
<dbReference type="STRING" id="3880.G7L3E2"/>
<accession>G7L3E2</accession>
<dbReference type="InterPro" id="IPR004158">
    <property type="entry name" value="DUF247_pln"/>
</dbReference>
<dbReference type="Proteomes" id="UP000265566">
    <property type="component" value="Chromosome 7"/>
</dbReference>
<dbReference type="HOGENOM" id="CLU_020188_1_2_1"/>
<keyword evidence="2" id="KW-1133">Transmembrane helix</keyword>
<dbReference type="OrthoDB" id="1849062at2759"/>
<dbReference type="PANTHER" id="PTHR31549:SF191">
    <property type="entry name" value="DUF247 DOMAIN PROTEIN"/>
    <property type="match status" value="1"/>
</dbReference>
<organism evidence="3 6">
    <name type="scientific">Medicago truncatula</name>
    <name type="common">Barrel medic</name>
    <name type="synonym">Medicago tribuloides</name>
    <dbReference type="NCBI Taxonomy" id="3880"/>
    <lineage>
        <taxon>Eukaryota</taxon>
        <taxon>Viridiplantae</taxon>
        <taxon>Streptophyta</taxon>
        <taxon>Embryophyta</taxon>
        <taxon>Tracheophyta</taxon>
        <taxon>Spermatophyta</taxon>
        <taxon>Magnoliopsida</taxon>
        <taxon>eudicotyledons</taxon>
        <taxon>Gunneridae</taxon>
        <taxon>Pentapetalae</taxon>
        <taxon>rosids</taxon>
        <taxon>fabids</taxon>
        <taxon>Fabales</taxon>
        <taxon>Fabaceae</taxon>
        <taxon>Papilionoideae</taxon>
        <taxon>50 kb inversion clade</taxon>
        <taxon>NPAAA clade</taxon>
        <taxon>Hologalegina</taxon>
        <taxon>IRL clade</taxon>
        <taxon>Trifolieae</taxon>
        <taxon>Medicago</taxon>
    </lineage>
</organism>
<evidence type="ECO:0000313" key="6">
    <source>
        <dbReference type="Proteomes" id="UP000002051"/>
    </source>
</evidence>
<keyword evidence="6" id="KW-1185">Reference proteome</keyword>
<sequence>MMASQPTLERKVVELQRYIDTNPTPPSSKPKIQRVAEYLRKRENFEKHYIPRFVSIGPIHHGSTDLELGEKYKLMWAAEYIKKTESILKDLHKKIADNIDTLKDRFSDDVLTLTRKSLDGFGSLEEKLSWILFVDGCSLLHILEKWKHFEQEHMTIVMMDVLLLENQLPYEVLKLLWKDDNQSALIESMTNFFNYLHLKRDDPRLEKEKKGEGQHSVSMPDESLLEPPNHLLDLHRKMILTASNSKTKENKWSQELILRIKSWKWPWELCGKLHRWIGMNSERPSELRTMNSERPSELRTMNSERPSELRTHRNIQDLKAVGIRLKSSNTPSPKDIHFSDGWFTAELTLPMIIVTDSSASTFFNLTAYEMCPDFENKYEICSFVVFMESLIDHPEDVKELRSKGILRNKLGSDEEVAHLFNIISTDLRKSGTYNKVSENIHKHYRNKYKNWIAQRFHTHFSNPWAITAFLAAFIALALTFIQTWFTVNPPRK</sequence>
<protein>
    <submittedName>
        <fullName evidence="3">DUF247 domain protein</fullName>
    </submittedName>
</protein>
<reference evidence="5" key="3">
    <citation type="submission" date="2015-04" db="UniProtKB">
        <authorList>
            <consortium name="EnsemblPlants"/>
        </authorList>
    </citation>
    <scope>IDENTIFICATION</scope>
    <source>
        <strain evidence="5">cv. Jemalong A17</strain>
    </source>
</reference>
<feature type="compositionally biased region" description="Polar residues" evidence="1">
    <location>
        <begin position="288"/>
        <end position="304"/>
    </location>
</feature>
<dbReference type="PaxDb" id="3880-AES79248"/>
<reference evidence="4" key="4">
    <citation type="journal article" date="2018" name="Nat. Plants">
        <title>Whole-genome landscape of Medicago truncatula symbiotic genes.</title>
        <authorList>
            <person name="Pecrix Y."/>
            <person name="Gamas P."/>
            <person name="Carrere S."/>
        </authorList>
    </citation>
    <scope>NUCLEOTIDE SEQUENCE</scope>
    <source>
        <tissue evidence="4">Leaves</tissue>
    </source>
</reference>
<dbReference type="EMBL" id="CM001223">
    <property type="protein sequence ID" value="AES79248.2"/>
    <property type="molecule type" value="Genomic_DNA"/>
</dbReference>
<dbReference type="EMBL" id="PSQE01000007">
    <property type="protein sequence ID" value="RHN46070.1"/>
    <property type="molecule type" value="Genomic_DNA"/>
</dbReference>
<gene>
    <name evidence="5" type="primary">11409361</name>
    <name evidence="3" type="ordered locus">MTR_7g060330</name>
    <name evidence="4" type="ORF">MtrunA17_Chr7g0238251</name>
</gene>
<dbReference type="Gramene" id="rna40510">
    <property type="protein sequence ID" value="RHN46070.1"/>
    <property type="gene ID" value="gene40510"/>
</dbReference>
<evidence type="ECO:0000256" key="2">
    <source>
        <dbReference type="SAM" id="Phobius"/>
    </source>
</evidence>
<evidence type="ECO:0000256" key="1">
    <source>
        <dbReference type="SAM" id="MobiDB-lite"/>
    </source>
</evidence>
<dbReference type="KEGG" id="mtr:11409361"/>
<proteinExistence type="predicted"/>